<dbReference type="GeneID" id="34558894"/>
<dbReference type="EMBL" id="MJBS01000040">
    <property type="protein sequence ID" value="OHE99052.1"/>
    <property type="molecule type" value="Genomic_DNA"/>
</dbReference>
<feature type="signal peptide" evidence="2">
    <location>
        <begin position="1"/>
        <end position="15"/>
    </location>
</feature>
<dbReference type="Proteomes" id="UP000176998">
    <property type="component" value="Unassembled WGS sequence"/>
</dbReference>
<name>A0A1G4BCK5_9PEZI</name>
<accession>A0A1G4BCK5</accession>
<dbReference type="AlphaFoldDB" id="A0A1G4BCK5"/>
<sequence>MKPYNLLHFLPMALAAPPVVDPFLQVCRVSVTFSAITNTLLLPPQTISLCDNTNCANPTIVAGGGVSSGSPEHQDLSTQLPQETGSQFPGGNPPAGQPAATQSAGDSATAGQLAATQPPGSNLPTAKPAVSQAPGGNSPAGSSAGGSNGNPPAATASALAGSGMPTAVTTSSASRSFGAQWDELLVMGVITLVVVASLGLGL</sequence>
<evidence type="ECO:0000313" key="4">
    <source>
        <dbReference type="Proteomes" id="UP000176998"/>
    </source>
</evidence>
<organism evidence="3 4">
    <name type="scientific">Colletotrichum orchidophilum</name>
    <dbReference type="NCBI Taxonomy" id="1209926"/>
    <lineage>
        <taxon>Eukaryota</taxon>
        <taxon>Fungi</taxon>
        <taxon>Dikarya</taxon>
        <taxon>Ascomycota</taxon>
        <taxon>Pezizomycotina</taxon>
        <taxon>Sordariomycetes</taxon>
        <taxon>Hypocreomycetidae</taxon>
        <taxon>Glomerellales</taxon>
        <taxon>Glomerellaceae</taxon>
        <taxon>Colletotrichum</taxon>
    </lineage>
</organism>
<evidence type="ECO:0000256" key="2">
    <source>
        <dbReference type="SAM" id="SignalP"/>
    </source>
</evidence>
<proteinExistence type="predicted"/>
<gene>
    <name evidence="3" type="ORF">CORC01_05742</name>
</gene>
<feature type="compositionally biased region" description="Polar residues" evidence="1">
    <location>
        <begin position="101"/>
        <end position="124"/>
    </location>
</feature>
<keyword evidence="2" id="KW-0732">Signal</keyword>
<evidence type="ECO:0000313" key="3">
    <source>
        <dbReference type="EMBL" id="OHE99052.1"/>
    </source>
</evidence>
<keyword evidence="4" id="KW-1185">Reference proteome</keyword>
<comment type="caution">
    <text evidence="3">The sequence shown here is derived from an EMBL/GenBank/DDBJ whole genome shotgun (WGS) entry which is preliminary data.</text>
</comment>
<protein>
    <submittedName>
        <fullName evidence="3">Uncharacterized protein</fullName>
    </submittedName>
</protein>
<feature type="chain" id="PRO_5012317224" evidence="2">
    <location>
        <begin position="16"/>
        <end position="202"/>
    </location>
</feature>
<feature type="compositionally biased region" description="Polar residues" evidence="1">
    <location>
        <begin position="68"/>
        <end position="87"/>
    </location>
</feature>
<feature type="compositionally biased region" description="Low complexity" evidence="1">
    <location>
        <begin position="133"/>
        <end position="142"/>
    </location>
</feature>
<dbReference type="OrthoDB" id="4851100at2759"/>
<evidence type="ECO:0000256" key="1">
    <source>
        <dbReference type="SAM" id="MobiDB-lite"/>
    </source>
</evidence>
<feature type="region of interest" description="Disordered" evidence="1">
    <location>
        <begin position="63"/>
        <end position="158"/>
    </location>
</feature>
<dbReference type="RefSeq" id="XP_022476201.1">
    <property type="nucleotide sequence ID" value="XM_022617384.1"/>
</dbReference>
<reference evidence="3 4" key="1">
    <citation type="submission" date="2016-09" db="EMBL/GenBank/DDBJ databases">
        <authorList>
            <person name="Capua I."/>
            <person name="De Benedictis P."/>
            <person name="Joannis T."/>
            <person name="Lombin L.H."/>
            <person name="Cattoli G."/>
        </authorList>
    </citation>
    <scope>NUCLEOTIDE SEQUENCE [LARGE SCALE GENOMIC DNA]</scope>
    <source>
        <strain evidence="3 4">IMI 309357</strain>
    </source>
</reference>